<sequence>MNLEDIKKQIRKMIAQDENNKNLNIADEDLLTYYYYLQNNQKANEYGYRQELKTTPFTRVVWVPTEKSKKMQFQEYWQSQNALFEGECNLDQYSFNKLIVDNENKKKVSQAMQKIIKNFVTAEKGFYLYGFFKIGKTFFLKVLANELLKKQIPVMFLFMPNLTRKFKSFFHNNSLETRFQQLKKVDCLILDDLGAENMNSWFRDEILLPLLHYRSENKLPIFISSNYNFLQLEKHLSNNIADSNYIKVAKIITQINELTRFYDFSKKETS</sequence>
<gene>
    <name evidence="2" type="ORF">CHTY_001850</name>
</gene>
<protein>
    <submittedName>
        <fullName evidence="2">ATP-binding protein</fullName>
    </submittedName>
</protein>
<dbReference type="RefSeq" id="WP_203552229.1">
    <property type="nucleotide sequence ID" value="NZ_JACAOD020000007.1"/>
</dbReference>
<evidence type="ECO:0000313" key="2">
    <source>
        <dbReference type="EMBL" id="MBP5835966.1"/>
    </source>
</evidence>
<evidence type="ECO:0000259" key="1">
    <source>
        <dbReference type="Pfam" id="PF01695"/>
    </source>
</evidence>
<keyword evidence="3" id="KW-1185">Reference proteome</keyword>
<dbReference type="PANTHER" id="PTHR30050">
    <property type="entry name" value="CHROMOSOMAL REPLICATION INITIATOR PROTEIN DNAA"/>
    <property type="match status" value="1"/>
</dbReference>
<dbReference type="Gene3D" id="3.40.50.300">
    <property type="entry name" value="P-loop containing nucleotide triphosphate hydrolases"/>
    <property type="match status" value="1"/>
</dbReference>
<proteinExistence type="predicted"/>
<dbReference type="InterPro" id="IPR002611">
    <property type="entry name" value="IstB_ATP-bd"/>
</dbReference>
<feature type="domain" description="IstB-like ATP-binding" evidence="1">
    <location>
        <begin position="82"/>
        <end position="236"/>
    </location>
</feature>
<organism evidence="2 3">
    <name type="scientific">Candidatus Phytoplasma meliae</name>
    <dbReference type="NCBI Taxonomy" id="1848402"/>
    <lineage>
        <taxon>Bacteria</taxon>
        <taxon>Bacillati</taxon>
        <taxon>Mycoplasmatota</taxon>
        <taxon>Mollicutes</taxon>
        <taxon>Acholeplasmatales</taxon>
        <taxon>Acholeplasmataceae</taxon>
        <taxon>Candidatus Phytoplasma</taxon>
        <taxon>16SrXIII (Mexican periwinkle virescence group)</taxon>
    </lineage>
</organism>
<dbReference type="EMBL" id="JACAOD020000007">
    <property type="protein sequence ID" value="MBP5835966.1"/>
    <property type="molecule type" value="Genomic_DNA"/>
</dbReference>
<reference evidence="2" key="1">
    <citation type="submission" date="2021-04" db="EMBL/GenBank/DDBJ databases">
        <title>Genomic features of Candidatus Phytoplasma meliae isolate ChTYXIII (1SrXIII-G).</title>
        <authorList>
            <person name="Fernandez F.D."/>
            <person name="Conci L.R."/>
        </authorList>
    </citation>
    <scope>NUCLEOTIDE SEQUENCE [LARGE SCALE GENOMIC DNA]</scope>
    <source>
        <strain evidence="2">ChTYXIII-Mo</strain>
    </source>
</reference>
<dbReference type="Proteomes" id="UP001195571">
    <property type="component" value="Unassembled WGS sequence"/>
</dbReference>
<dbReference type="GO" id="GO:0005524">
    <property type="term" value="F:ATP binding"/>
    <property type="evidence" value="ECO:0007669"/>
    <property type="project" value="UniProtKB-KW"/>
</dbReference>
<keyword evidence="2" id="KW-0067">ATP-binding</keyword>
<accession>A0ABS5CYB3</accession>
<evidence type="ECO:0000313" key="3">
    <source>
        <dbReference type="Proteomes" id="UP001195571"/>
    </source>
</evidence>
<keyword evidence="2" id="KW-0547">Nucleotide-binding</keyword>
<dbReference type="SUPFAM" id="SSF52540">
    <property type="entry name" value="P-loop containing nucleoside triphosphate hydrolases"/>
    <property type="match status" value="1"/>
</dbReference>
<dbReference type="Pfam" id="PF01695">
    <property type="entry name" value="IstB_IS21"/>
    <property type="match status" value="1"/>
</dbReference>
<dbReference type="InterPro" id="IPR027417">
    <property type="entry name" value="P-loop_NTPase"/>
</dbReference>
<dbReference type="PANTHER" id="PTHR30050:SF8">
    <property type="entry name" value="PRIMOSOMAL PROTEIN DNAI"/>
    <property type="match status" value="1"/>
</dbReference>
<name>A0ABS5CYB3_9MOLU</name>
<comment type="caution">
    <text evidence="2">The sequence shown here is derived from an EMBL/GenBank/DDBJ whole genome shotgun (WGS) entry which is preliminary data.</text>
</comment>